<dbReference type="PANTHER" id="PTHR32479">
    <property type="entry name" value="GLYCOLATE OXIDASE IRON-SULFUR SUBUNIT"/>
    <property type="match status" value="1"/>
</dbReference>
<dbReference type="SUPFAM" id="SSF46548">
    <property type="entry name" value="alpha-helical ferredoxin"/>
    <property type="match status" value="1"/>
</dbReference>
<keyword evidence="2 6" id="KW-0479">Metal-binding</keyword>
<evidence type="ECO:0000256" key="1">
    <source>
        <dbReference type="ARBA" id="ARBA00022485"/>
    </source>
</evidence>
<organism evidence="9 10">
    <name type="scientific">Natronospira elongata</name>
    <dbReference type="NCBI Taxonomy" id="3110268"/>
    <lineage>
        <taxon>Bacteria</taxon>
        <taxon>Pseudomonadati</taxon>
        <taxon>Pseudomonadota</taxon>
        <taxon>Gammaproteobacteria</taxon>
        <taxon>Natronospirales</taxon>
        <taxon>Natronospiraceae</taxon>
        <taxon>Natronospira</taxon>
    </lineage>
</organism>
<dbReference type="Pfam" id="PF02754">
    <property type="entry name" value="CCG"/>
    <property type="match status" value="2"/>
</dbReference>
<accession>A0AAP6JJB7</accession>
<dbReference type="EC" id="1.1.99.14" evidence="6"/>
<dbReference type="InterPro" id="IPR017900">
    <property type="entry name" value="4Fe4S_Fe_S_CS"/>
</dbReference>
<sequence length="426" mass="46918">MDSPNPSLFPKNSGHRNKPADERADFPLADADRCVKCALCLPHCPTYRLTRNENESPRGRIALMQGLAQEALPLDERAASHLEQCLGCRNCEPVCPAEVPYGRLIDAGRRMVRAAGHRSRRERWATAVMTRPWATRLTGGLLRLYQWSGMQWLARHSLLRLSPGLARLDGLLPDRIGRHRRRAAVRGEGKAVQLFLGCLAEEIDPGVSDAAIRLLERSGHQVVIPPNQACCSAPAQHGGDDQTARRLSDRNVAAFDGDTPVLATASGCTASLMEYDEIVSEASHRRFAGQVVDICDWLQRLDWGSAQLSLNPIEERALLHLPCSQRNVVGATGSIADLLARIPGLELLTLDSRGQCCGAAGTYLLGQAAFSEQLGQALADKVVAERPRYLLTSNIGCKLQLRRQLRRRLPECEVLHPIELLARQLQ</sequence>
<evidence type="ECO:0000256" key="7">
    <source>
        <dbReference type="SAM" id="MobiDB-lite"/>
    </source>
</evidence>
<dbReference type="PROSITE" id="PS51379">
    <property type="entry name" value="4FE4S_FER_2"/>
    <property type="match status" value="2"/>
</dbReference>
<feature type="region of interest" description="Disordered" evidence="7">
    <location>
        <begin position="1"/>
        <end position="22"/>
    </location>
</feature>
<dbReference type="GO" id="GO:0019154">
    <property type="term" value="F:glycolate dehydrogenase activity"/>
    <property type="evidence" value="ECO:0007669"/>
    <property type="project" value="UniProtKB-EC"/>
</dbReference>
<keyword evidence="6" id="KW-0249">Electron transport</keyword>
<comment type="function">
    <text evidence="6">Component of a complex that catalyzes the oxidation of glycolate to glyoxylate.</text>
</comment>
<dbReference type="Proteomes" id="UP001302316">
    <property type="component" value="Unassembled WGS sequence"/>
</dbReference>
<dbReference type="Gene3D" id="1.10.1060.10">
    <property type="entry name" value="Alpha-helical ferredoxin"/>
    <property type="match status" value="1"/>
</dbReference>
<dbReference type="GO" id="GO:0051539">
    <property type="term" value="F:4 iron, 4 sulfur cluster binding"/>
    <property type="evidence" value="ECO:0007669"/>
    <property type="project" value="UniProtKB-UniRule"/>
</dbReference>
<keyword evidence="1 6" id="KW-0004">4Fe-4S</keyword>
<dbReference type="GO" id="GO:0046872">
    <property type="term" value="F:metal ion binding"/>
    <property type="evidence" value="ECO:0007669"/>
    <property type="project" value="UniProtKB-UniRule"/>
</dbReference>
<evidence type="ECO:0000256" key="4">
    <source>
        <dbReference type="ARBA" id="ARBA00023004"/>
    </source>
</evidence>
<dbReference type="EMBL" id="JAYGII010000039">
    <property type="protein sequence ID" value="MEA5446559.1"/>
    <property type="molecule type" value="Genomic_DNA"/>
</dbReference>
<evidence type="ECO:0000256" key="6">
    <source>
        <dbReference type="PIRNR" id="PIRNR000139"/>
    </source>
</evidence>
<dbReference type="PANTHER" id="PTHR32479:SF17">
    <property type="entry name" value="GLYCOLATE OXIDASE IRON-SULFUR SUBUNIT"/>
    <property type="match status" value="1"/>
</dbReference>
<reference evidence="9 10" key="1">
    <citation type="submission" date="2023-12" db="EMBL/GenBank/DDBJ databases">
        <title>Whole-genome sequencing of halo(alkali)philic microorganisms from hypersaline lakes.</title>
        <authorList>
            <person name="Sorokin D.Y."/>
            <person name="Merkel A.Y."/>
            <person name="Messina E."/>
            <person name="Yakimov M."/>
        </authorList>
    </citation>
    <scope>NUCLEOTIDE SEQUENCE [LARGE SCALE GENOMIC DNA]</scope>
    <source>
        <strain evidence="9 10">AB-CW1</strain>
    </source>
</reference>
<comment type="caution">
    <text evidence="9">The sequence shown here is derived from an EMBL/GenBank/DDBJ whole genome shotgun (WGS) entry which is preliminary data.</text>
</comment>
<comment type="cofactor">
    <cofactor evidence="6">
        <name>[4Fe-4S] cluster</name>
        <dbReference type="ChEBI" id="CHEBI:49883"/>
    </cofactor>
    <text evidence="6">Binds 2 [4Fe-4S] clusters.</text>
</comment>
<dbReference type="RefSeq" id="WP_346052888.1">
    <property type="nucleotide sequence ID" value="NZ_JAYGII010000039.1"/>
</dbReference>
<keyword evidence="6" id="KW-0813">Transport</keyword>
<keyword evidence="4 6" id="KW-0408">Iron</keyword>
<dbReference type="InterPro" id="IPR017896">
    <property type="entry name" value="4Fe4S_Fe-S-bd"/>
</dbReference>
<evidence type="ECO:0000259" key="8">
    <source>
        <dbReference type="PROSITE" id="PS51379"/>
    </source>
</evidence>
<comment type="catalytic activity">
    <reaction evidence="6">
        <text>glycolate + A = glyoxylate + AH2</text>
        <dbReference type="Rhea" id="RHEA:21264"/>
        <dbReference type="ChEBI" id="CHEBI:13193"/>
        <dbReference type="ChEBI" id="CHEBI:17499"/>
        <dbReference type="ChEBI" id="CHEBI:29805"/>
        <dbReference type="ChEBI" id="CHEBI:36655"/>
        <dbReference type="EC" id="1.1.99.14"/>
    </reaction>
</comment>
<dbReference type="AlphaFoldDB" id="A0AAP6JJB7"/>
<dbReference type="PROSITE" id="PS00198">
    <property type="entry name" value="4FE4S_FER_1"/>
    <property type="match status" value="2"/>
</dbReference>
<evidence type="ECO:0000313" key="10">
    <source>
        <dbReference type="Proteomes" id="UP001302316"/>
    </source>
</evidence>
<keyword evidence="10" id="KW-1185">Reference proteome</keyword>
<evidence type="ECO:0000256" key="3">
    <source>
        <dbReference type="ARBA" id="ARBA00022737"/>
    </source>
</evidence>
<dbReference type="InterPro" id="IPR012257">
    <property type="entry name" value="Glc_ox_4Fe-4S"/>
</dbReference>
<dbReference type="InterPro" id="IPR009051">
    <property type="entry name" value="Helical_ferredxn"/>
</dbReference>
<dbReference type="Pfam" id="PF13183">
    <property type="entry name" value="Fer4_8"/>
    <property type="match status" value="1"/>
</dbReference>
<evidence type="ECO:0000313" key="9">
    <source>
        <dbReference type="EMBL" id="MEA5446559.1"/>
    </source>
</evidence>
<dbReference type="PIRSF" id="PIRSF000139">
    <property type="entry name" value="Glc_ox_4Fe-4S"/>
    <property type="match status" value="1"/>
</dbReference>
<proteinExistence type="predicted"/>
<protein>
    <recommendedName>
        <fullName evidence="6">Glycolate oxidase iron-sulfur subunit</fullName>
        <ecNumber evidence="6">1.1.99.14</ecNumber>
    </recommendedName>
</protein>
<keyword evidence="5 6" id="KW-0411">Iron-sulfur</keyword>
<dbReference type="InterPro" id="IPR004017">
    <property type="entry name" value="Cys_rich_dom"/>
</dbReference>
<feature type="domain" description="4Fe-4S ferredoxin-type" evidence="8">
    <location>
        <begin position="25"/>
        <end position="54"/>
    </location>
</feature>
<evidence type="ECO:0000256" key="5">
    <source>
        <dbReference type="ARBA" id="ARBA00023014"/>
    </source>
</evidence>
<feature type="domain" description="4Fe-4S ferredoxin-type" evidence="8">
    <location>
        <begin position="76"/>
        <end position="107"/>
    </location>
</feature>
<evidence type="ECO:0000256" key="2">
    <source>
        <dbReference type="ARBA" id="ARBA00022723"/>
    </source>
</evidence>
<gene>
    <name evidence="9" type="ORF">VCB98_12090</name>
</gene>
<comment type="catalytic activity">
    <reaction evidence="6">
        <text>(R)-lactate + A = pyruvate + AH2</text>
        <dbReference type="Rhea" id="RHEA:15089"/>
        <dbReference type="ChEBI" id="CHEBI:13193"/>
        <dbReference type="ChEBI" id="CHEBI:15361"/>
        <dbReference type="ChEBI" id="CHEBI:16004"/>
        <dbReference type="ChEBI" id="CHEBI:17499"/>
    </reaction>
</comment>
<name>A0AAP6JJB7_9GAMM</name>
<keyword evidence="3" id="KW-0677">Repeat</keyword>